<organism evidence="3 4">
    <name type="scientific">Coptotermes formosanus</name>
    <name type="common">Formosan subterranean termite</name>
    <dbReference type="NCBI Taxonomy" id="36987"/>
    <lineage>
        <taxon>Eukaryota</taxon>
        <taxon>Metazoa</taxon>
        <taxon>Ecdysozoa</taxon>
        <taxon>Arthropoda</taxon>
        <taxon>Hexapoda</taxon>
        <taxon>Insecta</taxon>
        <taxon>Pterygota</taxon>
        <taxon>Neoptera</taxon>
        <taxon>Polyneoptera</taxon>
        <taxon>Dictyoptera</taxon>
        <taxon>Blattodea</taxon>
        <taxon>Blattoidea</taxon>
        <taxon>Termitoidae</taxon>
        <taxon>Rhinotermitidae</taxon>
        <taxon>Coptotermes</taxon>
    </lineage>
</organism>
<feature type="compositionally biased region" description="Low complexity" evidence="1">
    <location>
        <begin position="592"/>
        <end position="612"/>
    </location>
</feature>
<dbReference type="InterPro" id="IPR036034">
    <property type="entry name" value="PDZ_sf"/>
</dbReference>
<feature type="compositionally biased region" description="Polar residues" evidence="1">
    <location>
        <begin position="580"/>
        <end position="591"/>
    </location>
</feature>
<dbReference type="InterPro" id="IPR001478">
    <property type="entry name" value="PDZ"/>
</dbReference>
<name>A0A6L2Q3L1_COPFO</name>
<feature type="compositionally biased region" description="Basic residues" evidence="1">
    <location>
        <begin position="204"/>
        <end position="213"/>
    </location>
</feature>
<feature type="compositionally biased region" description="Low complexity" evidence="1">
    <location>
        <begin position="701"/>
        <end position="716"/>
    </location>
</feature>
<feature type="domain" description="PDZ" evidence="2">
    <location>
        <begin position="49"/>
        <end position="134"/>
    </location>
</feature>
<dbReference type="Proteomes" id="UP000502823">
    <property type="component" value="Unassembled WGS sequence"/>
</dbReference>
<feature type="region of interest" description="Disordered" evidence="1">
    <location>
        <begin position="763"/>
        <end position="790"/>
    </location>
</feature>
<dbReference type="Pfam" id="PF00595">
    <property type="entry name" value="PDZ"/>
    <property type="match status" value="1"/>
</dbReference>
<feature type="compositionally biased region" description="Polar residues" evidence="1">
    <location>
        <begin position="646"/>
        <end position="661"/>
    </location>
</feature>
<dbReference type="SMART" id="SM00228">
    <property type="entry name" value="PDZ"/>
    <property type="match status" value="1"/>
</dbReference>
<feature type="compositionally biased region" description="Low complexity" evidence="1">
    <location>
        <begin position="768"/>
        <end position="779"/>
    </location>
</feature>
<gene>
    <name evidence="3" type="ORF">Cfor_07571</name>
</gene>
<feature type="compositionally biased region" description="Basic and acidic residues" evidence="1">
    <location>
        <begin position="623"/>
        <end position="645"/>
    </location>
</feature>
<feature type="region of interest" description="Disordered" evidence="1">
    <location>
        <begin position="571"/>
        <end position="662"/>
    </location>
</feature>
<reference evidence="4" key="1">
    <citation type="submission" date="2020-01" db="EMBL/GenBank/DDBJ databases">
        <title>Draft genome sequence of the Termite Coptotermes fromosanus.</title>
        <authorList>
            <person name="Itakura S."/>
            <person name="Yosikawa Y."/>
            <person name="Umezawa K."/>
        </authorList>
    </citation>
    <scope>NUCLEOTIDE SEQUENCE [LARGE SCALE GENOMIC DNA]</scope>
</reference>
<accession>A0A6L2Q3L1</accession>
<comment type="caution">
    <text evidence="3">The sequence shown here is derived from an EMBL/GenBank/DDBJ whole genome shotgun (WGS) entry which is preliminary data.</text>
</comment>
<evidence type="ECO:0000256" key="1">
    <source>
        <dbReference type="SAM" id="MobiDB-lite"/>
    </source>
</evidence>
<dbReference type="AlphaFoldDB" id="A0A6L2Q3L1"/>
<feature type="region of interest" description="Disordered" evidence="1">
    <location>
        <begin position="685"/>
        <end position="727"/>
    </location>
</feature>
<feature type="region of interest" description="Disordered" evidence="1">
    <location>
        <begin position="458"/>
        <end position="487"/>
    </location>
</feature>
<feature type="region of interest" description="Disordered" evidence="1">
    <location>
        <begin position="147"/>
        <end position="222"/>
    </location>
</feature>
<feature type="compositionally biased region" description="Polar residues" evidence="1">
    <location>
        <begin position="172"/>
        <end position="184"/>
    </location>
</feature>
<dbReference type="SUPFAM" id="SSF50156">
    <property type="entry name" value="PDZ domain-like"/>
    <property type="match status" value="1"/>
</dbReference>
<keyword evidence="4" id="KW-1185">Reference proteome</keyword>
<protein>
    <recommendedName>
        <fullName evidence="2">PDZ domain-containing protein</fullName>
    </recommendedName>
</protein>
<dbReference type="InParanoid" id="A0A6L2Q3L1"/>
<feature type="compositionally biased region" description="Polar residues" evidence="1">
    <location>
        <begin position="613"/>
        <end position="622"/>
    </location>
</feature>
<dbReference type="PANTHER" id="PTHR23175">
    <property type="entry name" value="PDZ DOMAIN-CONTAINING PROTEIN"/>
    <property type="match status" value="1"/>
</dbReference>
<dbReference type="PROSITE" id="PS50106">
    <property type="entry name" value="PDZ"/>
    <property type="match status" value="1"/>
</dbReference>
<dbReference type="Gene3D" id="2.30.42.10">
    <property type="match status" value="1"/>
</dbReference>
<evidence type="ECO:0000313" key="4">
    <source>
        <dbReference type="Proteomes" id="UP000502823"/>
    </source>
</evidence>
<feature type="compositionally biased region" description="Low complexity" evidence="1">
    <location>
        <begin position="843"/>
        <end position="856"/>
    </location>
</feature>
<evidence type="ECO:0000259" key="2">
    <source>
        <dbReference type="PROSITE" id="PS50106"/>
    </source>
</evidence>
<sequence>MVPVFQRERQQACSRGPRSLFLRRCDNNGFGFTLRHFIVYPPESYTVLQGDQRLGIRHGNAGQGPGSAALDEPMDTIFVKNVRANSSADVAGLATGDRIISVNGETVTGRTYAQVVQLIQKSGNFLHLLVVPKEDDILQLYFGETAHNPETNQRPSRVKSLETSAQHHRGTGQASMMRQQSPAPFSSLQPTSQQQQASSLPLPHHLRHHHRQQHTSQNQASSRPLLQNTPHLANLPGVKTATCPQTSRIAMPSAVDSSNLWSAQSMLASGNENEGGIMDHITFYHGAGGDDPNNGVSSNFRSHVKGPSVRRNSDGNSPAMKRESAYGYAGSGRCGGDLRAVGGGIESHLYYSVPGNERRMSVDNSVWSRGSTSSAMYKLRQSEDIMGSAGGGLAYPTSEGSRGLFCGRNLGPLAPLSDNSIASSSCGSTENVHLTAGSVNSLQRLHYTGAAGCRLSLDGGTSRRDSSVSLPSNGLVRDNSAATEGSKDSLVSFDSASTLTGGGQDRCSSDDSVIISRIRKSFEQKEEFLKRPNQPISWNISSGNQQQPSSPLISQHAVIAREFYARPQKFQRPLWPPQNPGSSSPILYHQQSPPRSSSSCRSNYSSSSSNTSNKPTHQNLQRVKSDIDSERDSLSSRSSGEERPCHQQSLSDPWDDNQSSIRGEFIYGGPVSNVPTTVLNKSAFSQHTSHQFRPITPVLPSASTGTGNSSNGSTASLRHGSGGKPSFVSTLTRIHENIPVSDSGTSVETYTSVINDATEEVFDARRGSSSLPSSLPSSPAMGAATADPGAQQARSLLIPGEGTSNQNPSHIHPMLQLVSRRARQFETGRLDDEEGPPSDRTSLYRSELSRLSSKRSVPNVAVRKREFESRSTSAGTSGGAKDGRRMNRESRSLENAGNGIKLFFSLQKLLF</sequence>
<feature type="compositionally biased region" description="Basic and acidic residues" evidence="1">
    <location>
        <begin position="881"/>
        <end position="892"/>
    </location>
</feature>
<evidence type="ECO:0000313" key="3">
    <source>
        <dbReference type="EMBL" id="GFG38122.1"/>
    </source>
</evidence>
<dbReference type="PANTHER" id="PTHR23175:SF23">
    <property type="entry name" value="PDZ DOMAIN-CONTAINING PROTEIN"/>
    <property type="match status" value="1"/>
</dbReference>
<feature type="compositionally biased region" description="Low complexity" evidence="1">
    <location>
        <begin position="186"/>
        <end position="203"/>
    </location>
</feature>
<dbReference type="OrthoDB" id="6281275at2759"/>
<feature type="region of interest" description="Disordered" evidence="1">
    <location>
        <begin position="292"/>
        <end position="321"/>
    </location>
</feature>
<dbReference type="EMBL" id="BLKM01000752">
    <property type="protein sequence ID" value="GFG38122.1"/>
    <property type="molecule type" value="Genomic_DNA"/>
</dbReference>
<proteinExistence type="predicted"/>
<feature type="region of interest" description="Disordered" evidence="1">
    <location>
        <begin position="827"/>
        <end position="892"/>
    </location>
</feature>